<feature type="transmembrane region" description="Helical" evidence="1">
    <location>
        <begin position="36"/>
        <end position="53"/>
    </location>
</feature>
<protein>
    <submittedName>
        <fullName evidence="2">Uncharacterized protein</fullName>
    </submittedName>
</protein>
<evidence type="ECO:0000256" key="1">
    <source>
        <dbReference type="SAM" id="Phobius"/>
    </source>
</evidence>
<keyword evidence="1" id="KW-1133">Transmembrane helix</keyword>
<feature type="transmembrane region" description="Helical" evidence="1">
    <location>
        <begin position="59"/>
        <end position="79"/>
    </location>
</feature>
<reference evidence="2 3" key="1">
    <citation type="journal article" date="2016" name="Nat. Commun.">
        <title>Thousands of microbial genomes shed light on interconnected biogeochemical processes in an aquifer system.</title>
        <authorList>
            <person name="Anantharaman K."/>
            <person name="Brown C.T."/>
            <person name="Hug L.A."/>
            <person name="Sharon I."/>
            <person name="Castelle C.J."/>
            <person name="Probst A.J."/>
            <person name="Thomas B.C."/>
            <person name="Singh A."/>
            <person name="Wilkins M.J."/>
            <person name="Karaoz U."/>
            <person name="Brodie E.L."/>
            <person name="Williams K.H."/>
            <person name="Hubbard S.S."/>
            <person name="Banfield J.F."/>
        </authorList>
    </citation>
    <scope>NUCLEOTIDE SEQUENCE [LARGE SCALE GENOMIC DNA]</scope>
</reference>
<comment type="caution">
    <text evidence="2">The sequence shown here is derived from an EMBL/GenBank/DDBJ whole genome shotgun (WGS) entry which is preliminary data.</text>
</comment>
<keyword evidence="1" id="KW-0812">Transmembrane</keyword>
<keyword evidence="1" id="KW-0472">Membrane</keyword>
<organism evidence="2 3">
    <name type="scientific">Candidatus Woesebacteria bacterium GWC1_42_13</name>
    <dbReference type="NCBI Taxonomy" id="1802475"/>
    <lineage>
        <taxon>Bacteria</taxon>
        <taxon>Candidatus Woeseibacteriota</taxon>
    </lineage>
</organism>
<evidence type="ECO:0000313" key="3">
    <source>
        <dbReference type="Proteomes" id="UP000177737"/>
    </source>
</evidence>
<proteinExistence type="predicted"/>
<dbReference type="Proteomes" id="UP000177737">
    <property type="component" value="Unassembled WGS sequence"/>
</dbReference>
<name>A0A1F7WWZ0_9BACT</name>
<accession>A0A1F7WWZ0</accession>
<evidence type="ECO:0000313" key="2">
    <source>
        <dbReference type="EMBL" id="OGM06605.1"/>
    </source>
</evidence>
<sequence>MTAKLESLEAEIEKIKERNRRVEADKTWEISWTRRIFIGISAYIIIAIILVIIRAEKPLVSAIIPALAYILSTLSLDPLRSWWLKRQKK</sequence>
<dbReference type="AlphaFoldDB" id="A0A1F7WWZ0"/>
<dbReference type="EMBL" id="MGFN01000022">
    <property type="protein sequence ID" value="OGM06605.1"/>
    <property type="molecule type" value="Genomic_DNA"/>
</dbReference>
<gene>
    <name evidence="2" type="ORF">A2129_01545</name>
</gene>